<dbReference type="PANTHER" id="PTHR32026:SF10">
    <property type="entry name" value="METHYLTRANSFERASE-LIKE PROTEIN 24-RELATED"/>
    <property type="match status" value="1"/>
</dbReference>
<evidence type="ECO:0000259" key="1">
    <source>
        <dbReference type="Pfam" id="PF13383"/>
    </source>
</evidence>
<organism evidence="2 3">
    <name type="scientific">Macrolepiota fuliginosa MF-IS2</name>
    <dbReference type="NCBI Taxonomy" id="1400762"/>
    <lineage>
        <taxon>Eukaryota</taxon>
        <taxon>Fungi</taxon>
        <taxon>Dikarya</taxon>
        <taxon>Basidiomycota</taxon>
        <taxon>Agaricomycotina</taxon>
        <taxon>Agaricomycetes</taxon>
        <taxon>Agaricomycetidae</taxon>
        <taxon>Agaricales</taxon>
        <taxon>Agaricineae</taxon>
        <taxon>Agaricaceae</taxon>
        <taxon>Macrolepiota</taxon>
    </lineage>
</organism>
<accession>A0A9P5XHE6</accession>
<dbReference type="EMBL" id="MU151098">
    <property type="protein sequence ID" value="KAF9450765.1"/>
    <property type="molecule type" value="Genomic_DNA"/>
</dbReference>
<keyword evidence="3" id="KW-1185">Reference proteome</keyword>
<dbReference type="InterPro" id="IPR026913">
    <property type="entry name" value="METTL24"/>
</dbReference>
<dbReference type="OrthoDB" id="10006218at2759"/>
<feature type="domain" description="Methyltransferase" evidence="1">
    <location>
        <begin position="98"/>
        <end position="285"/>
    </location>
</feature>
<name>A0A9P5XHE6_9AGAR</name>
<protein>
    <recommendedName>
        <fullName evidence="1">Methyltransferase domain-containing protein</fullName>
    </recommendedName>
</protein>
<dbReference type="InterPro" id="IPR029063">
    <property type="entry name" value="SAM-dependent_MTases_sf"/>
</dbReference>
<evidence type="ECO:0000313" key="2">
    <source>
        <dbReference type="EMBL" id="KAF9450765.1"/>
    </source>
</evidence>
<dbReference type="SUPFAM" id="SSF53335">
    <property type="entry name" value="S-adenosyl-L-methionine-dependent methyltransferases"/>
    <property type="match status" value="1"/>
</dbReference>
<dbReference type="AlphaFoldDB" id="A0A9P5XHE6"/>
<dbReference type="Pfam" id="PF13383">
    <property type="entry name" value="Methyltransf_22"/>
    <property type="match status" value="1"/>
</dbReference>
<dbReference type="Gene3D" id="3.40.50.150">
    <property type="entry name" value="Vaccinia Virus protein VP39"/>
    <property type="match status" value="1"/>
</dbReference>
<reference evidence="2" key="1">
    <citation type="submission" date="2020-11" db="EMBL/GenBank/DDBJ databases">
        <authorList>
            <consortium name="DOE Joint Genome Institute"/>
            <person name="Ahrendt S."/>
            <person name="Riley R."/>
            <person name="Andreopoulos W."/>
            <person name="Labutti K."/>
            <person name="Pangilinan J."/>
            <person name="Ruiz-Duenas F.J."/>
            <person name="Barrasa J.M."/>
            <person name="Sanchez-Garcia M."/>
            <person name="Camarero S."/>
            <person name="Miyauchi S."/>
            <person name="Serrano A."/>
            <person name="Linde D."/>
            <person name="Babiker R."/>
            <person name="Drula E."/>
            <person name="Ayuso-Fernandez I."/>
            <person name="Pacheco R."/>
            <person name="Padilla G."/>
            <person name="Ferreira P."/>
            <person name="Barriuso J."/>
            <person name="Kellner H."/>
            <person name="Castanera R."/>
            <person name="Alfaro M."/>
            <person name="Ramirez L."/>
            <person name="Pisabarro A.G."/>
            <person name="Kuo A."/>
            <person name="Tritt A."/>
            <person name="Lipzen A."/>
            <person name="He G."/>
            <person name="Yan M."/>
            <person name="Ng V."/>
            <person name="Cullen D."/>
            <person name="Martin F."/>
            <person name="Rosso M.-N."/>
            <person name="Henrissat B."/>
            <person name="Hibbett D."/>
            <person name="Martinez A.T."/>
            <person name="Grigoriev I.V."/>
        </authorList>
    </citation>
    <scope>NUCLEOTIDE SEQUENCE</scope>
    <source>
        <strain evidence="2">MF-IS2</strain>
    </source>
</reference>
<dbReference type="PANTHER" id="PTHR32026">
    <property type="entry name" value="METHYLTRANSFERASE-LIKE PROTEIN 24"/>
    <property type="match status" value="1"/>
</dbReference>
<sequence>MPGVWQRHPRYSLLVVVVLVTTLYLLVPIQQDSLASPLFTMSDNDLPSRMERANRIYNKVLEDRKGLIKKFGPTPKEIAVFPEDKAPWPPYTVWDFFPAAFNCPHEVERQGALGDGGKWVCGLSRVREKPNCVVYSFGINYESSFEAEILRNTHHCEIWGYDYSVNAFGPEIPSESKHRTHFKPYALGGEDKHDSEEKIPMYTLDTLLKMNGHEFIDILKIDIESWEFTTLSALIKPYLISGKPLPFGQLQIEIHLWHKSFDEILEWWEMLEEAGLRPFWTEPNLVYLNYNRDSRTSDLAEYSFINVKGNNIFIQDPPSPSHDDVEHD</sequence>
<evidence type="ECO:0000313" key="3">
    <source>
        <dbReference type="Proteomes" id="UP000807342"/>
    </source>
</evidence>
<gene>
    <name evidence="2" type="ORF">P691DRAFT_725471</name>
</gene>
<dbReference type="Proteomes" id="UP000807342">
    <property type="component" value="Unassembled WGS sequence"/>
</dbReference>
<comment type="caution">
    <text evidence="2">The sequence shown here is derived from an EMBL/GenBank/DDBJ whole genome shotgun (WGS) entry which is preliminary data.</text>
</comment>
<dbReference type="InterPro" id="IPR025714">
    <property type="entry name" value="Methyltranfer_dom"/>
</dbReference>
<proteinExistence type="predicted"/>